<organism evidence="19 20">
    <name type="scientific">Rhodanobacter denitrificans</name>
    <dbReference type="NCBI Taxonomy" id="666685"/>
    <lineage>
        <taxon>Bacteria</taxon>
        <taxon>Pseudomonadati</taxon>
        <taxon>Pseudomonadota</taxon>
        <taxon>Gammaproteobacteria</taxon>
        <taxon>Lysobacterales</taxon>
        <taxon>Rhodanobacteraceae</taxon>
        <taxon>Rhodanobacter</taxon>
    </lineage>
</organism>
<reference evidence="19 20" key="1">
    <citation type="submission" date="2018-05" db="EMBL/GenBank/DDBJ databases">
        <title>Draft genome sequence of Rhodanobacter denitrificans Yn1 isolated from gold copper mine.</title>
        <authorList>
            <person name="Yang N."/>
            <person name="Mazhar H.S."/>
            <person name="Rensing C."/>
        </authorList>
    </citation>
    <scope>NUCLEOTIDE SEQUENCE [LARGE SCALE GENOMIC DNA]</scope>
    <source>
        <strain evidence="19 20">Yn1</strain>
    </source>
</reference>
<evidence type="ECO:0000256" key="16">
    <source>
        <dbReference type="PROSITE-ProRule" id="PRU00560"/>
    </source>
</evidence>
<feature type="domain" description="UvrD-like helicase ATP-binding" evidence="17">
    <location>
        <begin position="29"/>
        <end position="472"/>
    </location>
</feature>
<feature type="region of interest" description="Nuclease activity, interacts with RecD and RecA" evidence="15">
    <location>
        <begin position="932"/>
        <end position="1222"/>
    </location>
</feature>
<feature type="domain" description="UvrD-like helicase C-terminal" evidence="18">
    <location>
        <begin position="514"/>
        <end position="770"/>
    </location>
</feature>
<sequence length="1222" mass="135153">MPALPRPLRRAGTARRPFGPPCGNAVTVADALPPLDWRAMPLHGRILIEASAGTGKTWNIGVIYLRLLLERGLRVEQILVTTFTDAAAQELRERLRRRLVEVECLLEAAARDAASADPLESWLAALCPDADSTRLALRRIQLARTDLDRAPVSTIHALCQRIQRDYPLESGAAFADDQLFDEQQLVRECVEDFWRRRYLAGEVDPREAELLLKGGPEGLLRDLGGLTNNTDARIEAGGLAELERRIAALRTPDIVDELRLLSDDKKIYAPRVRVLSGALRKIADLFSLDGQTDIEAELRELLKGTFEPSAVAKQESPDYPGALASHPLIAALQQLGSLLGLRTILTRGAVLADAAQTCREEMPRRARQRHVLTFSMLIDAVHQRLCGDASDGLLADRLFEAFPVALIDEFQDTDQRQFAIFERIYRGRGTLVMIGDPKQAIYSFRGGDIAAYLRASEQADQRFSLGINHRSSRALVEALNAWYARTEGGFGQPQIRYQPVEPAGKADGQPYTVDGQPVTQPLLFHPFRGDAEKNGKPLNALGDLEALALDDCANRIAELLNDTRRAIGGRPVTPGDVAVLLSTNKQVVALRERLVARGVPCVGSGRGNIFAGEVARELELVLFAVLHPDNDQAVRGALATNLLGATLEQFHAWQAEPAAFERELERFEAWRALVRSRAVLALVGELLAARATALLALPEGERVLTDLRHLGELLAAEEGLRQGLEGLYAWLQEMRREGDDGDAEAADERQLRIESDARRVQLLTIHASKGLEFPIVFLPLVWRIGDRNGPRAPKLLRYHDDAGQRCVDLGSVHFVEHRARHFREELEERLRLLYVALTRAVHAVHVYWVDRGPLPEGDAQAWEWAAIDLLLGQARHALALPAGEASLEAMAGILGGMQLCAPFAADFTRYQPPAEIPSPRAVQAPAPRIRPFQWLHSFSGLTRHVPATPVDDSGGADEAGVEEPAIELEDDAEDGRLLALHPLRGPRFGDAVHQVLELARPGPVWPGQRQLLHRQLGAQAVAAPHLAHEEALERVGRMIDRARQADLGDGLRLIDLAPDRRIAEFEFQFPVRQVSLARLRRICAAHGHPDAVPASLDATMLNGMLTGFADLIFARDGRFHVLDYKTNWLGARQRDYQGEALEAAMAAHHYPLQALLYTVALHRYLRQRMDGYTAERQLGESWYLFVRALGLAPGLGVWRRRWPAALIEALDDAFAGAREAVA</sequence>
<comment type="catalytic activity">
    <reaction evidence="14 15">
        <text>ATP + H2O = ADP + phosphate + H(+)</text>
        <dbReference type="Rhea" id="RHEA:13065"/>
        <dbReference type="ChEBI" id="CHEBI:15377"/>
        <dbReference type="ChEBI" id="CHEBI:15378"/>
        <dbReference type="ChEBI" id="CHEBI:30616"/>
        <dbReference type="ChEBI" id="CHEBI:43474"/>
        <dbReference type="ChEBI" id="CHEBI:456216"/>
        <dbReference type="EC" id="5.6.2.4"/>
    </reaction>
</comment>
<dbReference type="EC" id="3.1.11.5" evidence="15"/>
<comment type="cofactor">
    <cofactor evidence="15">
        <name>Mg(2+)</name>
        <dbReference type="ChEBI" id="CHEBI:18420"/>
    </cofactor>
    <text evidence="15">Binds 1 Mg(2+) ion per subunit.</text>
</comment>
<feature type="active site" description="For nuclease activity" evidence="15">
    <location>
        <position position="1123"/>
    </location>
</feature>
<feature type="binding site" evidence="15">
    <location>
        <position position="1110"/>
    </location>
    <ligand>
        <name>Mg(2+)</name>
        <dbReference type="ChEBI" id="CHEBI:18420"/>
    </ligand>
</feature>
<accession>A0A368KGF5</accession>
<feature type="binding site" evidence="15">
    <location>
        <position position="993"/>
    </location>
    <ligand>
        <name>Mg(2+)</name>
        <dbReference type="ChEBI" id="CHEBI:18420"/>
    </ligand>
</feature>
<evidence type="ECO:0000256" key="2">
    <source>
        <dbReference type="ARBA" id="ARBA00022723"/>
    </source>
</evidence>
<dbReference type="InterPro" id="IPR011335">
    <property type="entry name" value="Restrct_endonuc-II-like"/>
</dbReference>
<dbReference type="PROSITE" id="PS51198">
    <property type="entry name" value="UVRD_HELICASE_ATP_BIND"/>
    <property type="match status" value="1"/>
</dbReference>
<comment type="domain">
    <text evidence="15">The C-terminal domain has nuclease activity and interacts with RecD. It interacts with RecA, facilitating its loading onto ssDNA.</text>
</comment>
<dbReference type="GO" id="GO:0000287">
    <property type="term" value="F:magnesium ion binding"/>
    <property type="evidence" value="ECO:0007669"/>
    <property type="project" value="UniProtKB-UniRule"/>
</dbReference>
<evidence type="ECO:0000256" key="4">
    <source>
        <dbReference type="ARBA" id="ARBA00022763"/>
    </source>
</evidence>
<dbReference type="Gene3D" id="1.10.486.10">
    <property type="entry name" value="PCRA, domain 4"/>
    <property type="match status" value="1"/>
</dbReference>
<evidence type="ECO:0000259" key="18">
    <source>
        <dbReference type="PROSITE" id="PS51217"/>
    </source>
</evidence>
<keyword evidence="6 15" id="KW-0347">Helicase</keyword>
<feature type="binding site" evidence="16">
    <location>
        <begin position="50"/>
        <end position="57"/>
    </location>
    <ligand>
        <name>ATP</name>
        <dbReference type="ChEBI" id="CHEBI:30616"/>
    </ligand>
</feature>
<dbReference type="GO" id="GO:0003677">
    <property type="term" value="F:DNA binding"/>
    <property type="evidence" value="ECO:0007669"/>
    <property type="project" value="UniProtKB-UniRule"/>
</dbReference>
<dbReference type="GO" id="GO:0005524">
    <property type="term" value="F:ATP binding"/>
    <property type="evidence" value="ECO:0007669"/>
    <property type="project" value="UniProtKB-UniRule"/>
</dbReference>
<dbReference type="InterPro" id="IPR038726">
    <property type="entry name" value="PDDEXK_AddAB-type"/>
</dbReference>
<evidence type="ECO:0000256" key="3">
    <source>
        <dbReference type="ARBA" id="ARBA00022741"/>
    </source>
</evidence>
<protein>
    <recommendedName>
        <fullName evidence="15">RecBCD enzyme subunit RecB</fullName>
        <ecNumber evidence="15">3.1.11.5</ecNumber>
        <ecNumber evidence="15">5.6.2.4</ecNumber>
    </recommendedName>
    <alternativeName>
        <fullName evidence="15">DNA 3'-5' helicase subunit RecB</fullName>
    </alternativeName>
    <alternativeName>
        <fullName evidence="15">Exonuclease V subunit RecB</fullName>
        <shortName evidence="15">ExoV subunit RecB</shortName>
    </alternativeName>
    <alternativeName>
        <fullName evidence="15">Helicase/nuclease RecBCD subunit RecB</fullName>
    </alternativeName>
</protein>
<dbReference type="AlphaFoldDB" id="A0A368KGF5"/>
<evidence type="ECO:0000313" key="20">
    <source>
        <dbReference type="Proteomes" id="UP000252387"/>
    </source>
</evidence>
<evidence type="ECO:0000256" key="13">
    <source>
        <dbReference type="ARBA" id="ARBA00034617"/>
    </source>
</evidence>
<name>A0A368KGF5_9GAMM</name>
<evidence type="ECO:0000256" key="9">
    <source>
        <dbReference type="ARBA" id="ARBA00022842"/>
    </source>
</evidence>
<dbReference type="GO" id="GO:0009338">
    <property type="term" value="C:exodeoxyribonuclease V complex"/>
    <property type="evidence" value="ECO:0007669"/>
    <property type="project" value="TreeGrafter"/>
</dbReference>
<dbReference type="Proteomes" id="UP000252387">
    <property type="component" value="Unassembled WGS sequence"/>
</dbReference>
<dbReference type="GO" id="GO:0008854">
    <property type="term" value="F:exodeoxyribonuclease V activity"/>
    <property type="evidence" value="ECO:0007669"/>
    <property type="project" value="UniProtKB-EC"/>
</dbReference>
<evidence type="ECO:0000259" key="17">
    <source>
        <dbReference type="PROSITE" id="PS51198"/>
    </source>
</evidence>
<evidence type="ECO:0000256" key="7">
    <source>
        <dbReference type="ARBA" id="ARBA00022839"/>
    </source>
</evidence>
<keyword evidence="4 15" id="KW-0227">DNA damage</keyword>
<evidence type="ECO:0000313" key="19">
    <source>
        <dbReference type="EMBL" id="RCS30994.1"/>
    </source>
</evidence>
<dbReference type="InterPro" id="IPR014016">
    <property type="entry name" value="UvrD-like_ATP-bd"/>
</dbReference>
<comment type="subunit">
    <text evidence="15">Heterotrimer of RecB, RecC and RecD. All subunits contribute to DNA-binding. Interacts with RecA.</text>
</comment>
<dbReference type="InterPro" id="IPR014017">
    <property type="entry name" value="DNA_helicase_UvrD-like_C"/>
</dbReference>
<comment type="function">
    <text evidence="15">A helicase/nuclease that prepares dsDNA breaks (DSB) for recombinational DNA repair. Binds to DSBs and unwinds DNA via a highly rapid and processive ATP-dependent bidirectional helicase activity. Unwinds dsDNA until it encounters a Chi (crossover hotspot instigator) sequence from the 3' direction. Cuts ssDNA a few nucleotides 3' to the Chi site. The properties and activities of the enzyme are changed at Chi. The Chi-altered holoenzyme produces a long 3'-ssDNA overhang and facilitates RecA-binding to the ssDNA for homologous DNA recombination and repair. Holoenzyme degrades any linearized DNA that is unable to undergo homologous recombination. In the holoenzyme this subunit contributes ATPase, 3'-5' helicase, exonuclease activity and loads RecA onto ssDNA.</text>
</comment>
<evidence type="ECO:0000256" key="6">
    <source>
        <dbReference type="ARBA" id="ARBA00022806"/>
    </source>
</evidence>
<feature type="binding site" evidence="15">
    <location>
        <position position="1123"/>
    </location>
    <ligand>
        <name>Mg(2+)</name>
        <dbReference type="ChEBI" id="CHEBI:18420"/>
    </ligand>
</feature>
<keyword evidence="9 15" id="KW-0460">Magnesium</keyword>
<evidence type="ECO:0000256" key="11">
    <source>
        <dbReference type="ARBA" id="ARBA00023204"/>
    </source>
</evidence>
<evidence type="ECO:0000256" key="14">
    <source>
        <dbReference type="ARBA" id="ARBA00048988"/>
    </source>
</evidence>
<dbReference type="PANTHER" id="PTHR11070:SF23">
    <property type="entry name" value="RECBCD ENZYME SUBUNIT RECB"/>
    <property type="match status" value="1"/>
</dbReference>
<dbReference type="InterPro" id="IPR000212">
    <property type="entry name" value="DNA_helicase_UvrD/REP"/>
</dbReference>
<evidence type="ECO:0000256" key="1">
    <source>
        <dbReference type="ARBA" id="ARBA00022722"/>
    </source>
</evidence>
<keyword evidence="1 15" id="KW-0540">Nuclease</keyword>
<evidence type="ECO:0000256" key="5">
    <source>
        <dbReference type="ARBA" id="ARBA00022801"/>
    </source>
</evidence>
<dbReference type="Pfam" id="PF12705">
    <property type="entry name" value="PDDEXK_1"/>
    <property type="match status" value="1"/>
</dbReference>
<comment type="caution">
    <text evidence="19">The sequence shown here is derived from an EMBL/GenBank/DDBJ whole genome shotgun (WGS) entry which is preliminary data.</text>
</comment>
<keyword evidence="2 15" id="KW-0479">Metal-binding</keyword>
<keyword evidence="5 15" id="KW-0378">Hydrolase</keyword>
<comment type="catalytic activity">
    <reaction evidence="15">
        <text>Exonucleolytic cleavage (in the presence of ATP) in either 5'- to 3'- or 3'- to 5'-direction to yield 5'-phosphooligonucleotides.</text>
        <dbReference type="EC" id="3.1.11.5"/>
    </reaction>
</comment>
<comment type="miscellaneous">
    <text evidence="15">In the RecBCD complex, RecB has a slow 3'-5' helicase, an exonuclease activity and loads RecA onto ssDNA, RecD has a fast 5'-3' helicase activity, while RecC stimulates the ATPase and processivity of the RecB helicase and contributes to recognition of the Chi site.</text>
</comment>
<dbReference type="PROSITE" id="PS51217">
    <property type="entry name" value="UVRD_HELICASE_CTER"/>
    <property type="match status" value="1"/>
</dbReference>
<dbReference type="Gene3D" id="1.10.3170.10">
    <property type="entry name" value="Recbcd, chain B, domain 2"/>
    <property type="match status" value="1"/>
</dbReference>
<dbReference type="PANTHER" id="PTHR11070">
    <property type="entry name" value="UVRD / RECB / PCRA DNA HELICASE FAMILY MEMBER"/>
    <property type="match status" value="1"/>
</dbReference>
<dbReference type="SUPFAM" id="SSF52540">
    <property type="entry name" value="P-loop containing nucleoside triphosphate hydrolases"/>
    <property type="match status" value="1"/>
</dbReference>
<keyword evidence="8 15" id="KW-0067">ATP-binding</keyword>
<keyword evidence="10 15" id="KW-0238">DNA-binding</keyword>
<keyword evidence="7 15" id="KW-0269">Exonuclease</keyword>
<evidence type="ECO:0000256" key="10">
    <source>
        <dbReference type="ARBA" id="ARBA00023125"/>
    </source>
</evidence>
<dbReference type="InterPro" id="IPR004586">
    <property type="entry name" value="RecB"/>
</dbReference>
<dbReference type="GO" id="GO:0043138">
    <property type="term" value="F:3'-5' DNA helicase activity"/>
    <property type="evidence" value="ECO:0007669"/>
    <property type="project" value="UniProtKB-UniRule"/>
</dbReference>
<keyword evidence="3 15" id="KW-0547">Nucleotide-binding</keyword>
<keyword evidence="12 15" id="KW-0413">Isomerase</keyword>
<proteinExistence type="inferred from homology"/>
<keyword evidence="20" id="KW-1185">Reference proteome</keyword>
<dbReference type="OrthoDB" id="9810135at2"/>
<dbReference type="InterPro" id="IPR027417">
    <property type="entry name" value="P-loop_NTPase"/>
</dbReference>
<dbReference type="EMBL" id="QFWQ01000003">
    <property type="protein sequence ID" value="RCS30994.1"/>
    <property type="molecule type" value="Genomic_DNA"/>
</dbReference>
<dbReference type="Pfam" id="PF13361">
    <property type="entry name" value="UvrD_C"/>
    <property type="match status" value="1"/>
</dbReference>
<dbReference type="Gene3D" id="3.40.50.300">
    <property type="entry name" value="P-loop containing nucleotide triphosphate hydrolases"/>
    <property type="match status" value="2"/>
</dbReference>
<evidence type="ECO:0000256" key="12">
    <source>
        <dbReference type="ARBA" id="ARBA00023235"/>
    </source>
</evidence>
<comment type="catalytic activity">
    <reaction evidence="13 15">
        <text>Couples ATP hydrolysis with the unwinding of duplex DNA by translocating in the 3'-5' direction.</text>
        <dbReference type="EC" id="5.6.2.4"/>
    </reaction>
</comment>
<feature type="region of interest" description="DNA-binding and helicase activity, interacts with RecC" evidence="15">
    <location>
        <begin position="1"/>
        <end position="881"/>
    </location>
</feature>
<evidence type="ECO:0000256" key="8">
    <source>
        <dbReference type="ARBA" id="ARBA00022840"/>
    </source>
</evidence>
<dbReference type="Pfam" id="PF00580">
    <property type="entry name" value="UvrD-helicase"/>
    <property type="match status" value="1"/>
</dbReference>
<dbReference type="GO" id="GO:0000724">
    <property type="term" value="P:double-strand break repair via homologous recombination"/>
    <property type="evidence" value="ECO:0007669"/>
    <property type="project" value="UniProtKB-UniRule"/>
</dbReference>
<dbReference type="Gene3D" id="3.90.320.10">
    <property type="match status" value="1"/>
</dbReference>
<dbReference type="SUPFAM" id="SSF52980">
    <property type="entry name" value="Restriction endonuclease-like"/>
    <property type="match status" value="1"/>
</dbReference>
<evidence type="ECO:0000256" key="15">
    <source>
        <dbReference type="HAMAP-Rule" id="MF_01485"/>
    </source>
</evidence>
<comment type="similarity">
    <text evidence="15">Belongs to the helicase family. UvrD subfamily.</text>
</comment>
<dbReference type="HAMAP" id="MF_01485">
    <property type="entry name" value="RecB"/>
    <property type="match status" value="1"/>
</dbReference>
<dbReference type="InterPro" id="IPR011604">
    <property type="entry name" value="PDDEXK-like_dom_sf"/>
</dbReference>
<dbReference type="GO" id="GO:0016887">
    <property type="term" value="F:ATP hydrolysis activity"/>
    <property type="evidence" value="ECO:0007669"/>
    <property type="project" value="RHEA"/>
</dbReference>
<dbReference type="EC" id="5.6.2.4" evidence="15"/>
<keyword evidence="11 15" id="KW-0234">DNA repair</keyword>
<dbReference type="CDD" id="cd22352">
    <property type="entry name" value="RecB_C-like"/>
    <property type="match status" value="1"/>
</dbReference>
<comment type="domain">
    <text evidence="15">The N-terminal DNA-binding domain is a ssDNA-dependent ATPase and has ATP-dependent 3'-5' helicase function. This domain interacts with RecC.</text>
</comment>
<gene>
    <name evidence="15" type="primary">recB</name>
    <name evidence="19" type="ORF">DEO45_04400</name>
</gene>
<dbReference type="GO" id="GO:0005829">
    <property type="term" value="C:cytosol"/>
    <property type="evidence" value="ECO:0007669"/>
    <property type="project" value="TreeGrafter"/>
</dbReference>